<evidence type="ECO:0000313" key="13">
    <source>
        <dbReference type="Proteomes" id="UP000030693"/>
    </source>
</evidence>
<feature type="region of interest" description="Disordered" evidence="11">
    <location>
        <begin position="1"/>
        <end position="59"/>
    </location>
</feature>
<proteinExistence type="inferred from homology"/>
<dbReference type="PANTHER" id="PTHR24089">
    <property type="entry name" value="SOLUTE CARRIER FAMILY 25"/>
    <property type="match status" value="1"/>
</dbReference>
<keyword evidence="7" id="KW-0496">Mitochondrion</keyword>
<dbReference type="GO" id="GO:0005743">
    <property type="term" value="C:mitochondrial inner membrane"/>
    <property type="evidence" value="ECO:0007669"/>
    <property type="project" value="UniProtKB-SubCell"/>
</dbReference>
<dbReference type="STRING" id="691883.A0A058ZDC2"/>
<feature type="compositionally biased region" description="Low complexity" evidence="11">
    <location>
        <begin position="1"/>
        <end position="19"/>
    </location>
</feature>
<dbReference type="Gene3D" id="1.50.40.10">
    <property type="entry name" value="Mitochondrial carrier domain"/>
    <property type="match status" value="1"/>
</dbReference>
<sequence>MGSTPDAGGSPAPSALPSPAKKHMPAPAIELSPVDQDAGSLPPADREAPPTPTPPINKQTFSYMSRSFLAGGLAGCIAKSSVAPLDRAKILFQAGHPEYTRHRGTLLGVFRALRTIHQQEGLRGLFRGNSATLARIFPYAAIQFMSYEQIKAFFNKNQDFEQPYTRALAGAGAGMLSVLGTYPLDMVRSRLAFQVVNRTAGLPSQQATTLLGALRAAIDEGGARGLFRGFGPTMLGIVPYAGVSFFTYDSLKAAALRALAARENAHLPAGALAVDYRDLRMPPPVAMAVGFIAGGVAQTAAYPLDVVRRRMQVEAVRPLAVQNGTPLYAHAAPDAYKSIRRAFGHILRTEGWRGLYVGLSINFIKVAPVTGISFLAYEQLKQLFNI</sequence>
<keyword evidence="4 9" id="KW-0812">Transmembrane</keyword>
<evidence type="ECO:0000256" key="3">
    <source>
        <dbReference type="ARBA" id="ARBA00022448"/>
    </source>
</evidence>
<reference evidence="12" key="1">
    <citation type="submission" date="2013-04" db="EMBL/GenBank/DDBJ databases">
        <title>The Genome Sequence of Fonticula alba ATCC 38817.</title>
        <authorList>
            <consortium name="The Broad Institute Genomics Platform"/>
            <person name="Russ C."/>
            <person name="Cuomo C."/>
            <person name="Burger G."/>
            <person name="Gray M.W."/>
            <person name="Holland P.W.H."/>
            <person name="King N."/>
            <person name="Lang F.B.F."/>
            <person name="Roger A.J."/>
            <person name="Ruiz-Trillo I."/>
            <person name="Brown M."/>
            <person name="Walker B."/>
            <person name="Young S."/>
            <person name="Zeng Q."/>
            <person name="Gargeya S."/>
            <person name="Fitzgerald M."/>
            <person name="Haas B."/>
            <person name="Abouelleil A."/>
            <person name="Allen A.W."/>
            <person name="Alvarado L."/>
            <person name="Arachchi H.M."/>
            <person name="Berlin A.M."/>
            <person name="Chapman S.B."/>
            <person name="Gainer-Dewar J."/>
            <person name="Goldberg J."/>
            <person name="Griggs A."/>
            <person name="Gujja S."/>
            <person name="Hansen M."/>
            <person name="Howarth C."/>
            <person name="Imamovic A."/>
            <person name="Ireland A."/>
            <person name="Larimer J."/>
            <person name="McCowan C."/>
            <person name="Murphy C."/>
            <person name="Pearson M."/>
            <person name="Poon T.W."/>
            <person name="Priest M."/>
            <person name="Roberts A."/>
            <person name="Saif S."/>
            <person name="Shea T."/>
            <person name="Sisk P."/>
            <person name="Sykes S."/>
            <person name="Wortman J."/>
            <person name="Nusbaum C."/>
            <person name="Birren B."/>
        </authorList>
    </citation>
    <scope>NUCLEOTIDE SEQUENCE [LARGE SCALE GENOMIC DNA]</scope>
    <source>
        <strain evidence="12">ATCC 38817</strain>
    </source>
</reference>
<feature type="repeat" description="Solcar" evidence="9">
    <location>
        <begin position="161"/>
        <end position="254"/>
    </location>
</feature>
<evidence type="ECO:0000256" key="7">
    <source>
        <dbReference type="ARBA" id="ARBA00023128"/>
    </source>
</evidence>
<dbReference type="OMA" id="VYERMKW"/>
<protein>
    <submittedName>
        <fullName evidence="12">Uncharacterized protein</fullName>
    </submittedName>
</protein>
<dbReference type="GO" id="GO:0055085">
    <property type="term" value="P:transmembrane transport"/>
    <property type="evidence" value="ECO:0007669"/>
    <property type="project" value="InterPro"/>
</dbReference>
<evidence type="ECO:0000256" key="11">
    <source>
        <dbReference type="SAM" id="MobiDB-lite"/>
    </source>
</evidence>
<dbReference type="PRINTS" id="PR00926">
    <property type="entry name" value="MITOCARRIER"/>
</dbReference>
<dbReference type="Proteomes" id="UP000030693">
    <property type="component" value="Unassembled WGS sequence"/>
</dbReference>
<evidence type="ECO:0000256" key="9">
    <source>
        <dbReference type="PROSITE-ProRule" id="PRU00282"/>
    </source>
</evidence>
<dbReference type="SUPFAM" id="SSF103506">
    <property type="entry name" value="Mitochondrial carrier"/>
    <property type="match status" value="1"/>
</dbReference>
<evidence type="ECO:0000256" key="4">
    <source>
        <dbReference type="ARBA" id="ARBA00022692"/>
    </source>
</evidence>
<evidence type="ECO:0000313" key="12">
    <source>
        <dbReference type="EMBL" id="KCV71936.1"/>
    </source>
</evidence>
<evidence type="ECO:0000256" key="1">
    <source>
        <dbReference type="ARBA" id="ARBA00004448"/>
    </source>
</evidence>
<dbReference type="RefSeq" id="XP_009493514.1">
    <property type="nucleotide sequence ID" value="XM_009495239.1"/>
</dbReference>
<gene>
    <name evidence="12" type="ORF">H696_01345</name>
</gene>
<evidence type="ECO:0000256" key="10">
    <source>
        <dbReference type="RuleBase" id="RU000488"/>
    </source>
</evidence>
<dbReference type="PROSITE" id="PS50920">
    <property type="entry name" value="SOLCAR"/>
    <property type="match status" value="3"/>
</dbReference>
<dbReference type="GeneID" id="20526070"/>
<dbReference type="OrthoDB" id="270584at2759"/>
<organism evidence="12">
    <name type="scientific">Fonticula alba</name>
    <name type="common">Slime mold</name>
    <dbReference type="NCBI Taxonomy" id="691883"/>
    <lineage>
        <taxon>Eukaryota</taxon>
        <taxon>Rotosphaerida</taxon>
        <taxon>Fonticulaceae</taxon>
        <taxon>Fonticula</taxon>
    </lineage>
</organism>
<dbReference type="InterPro" id="IPR002067">
    <property type="entry name" value="MCP"/>
</dbReference>
<keyword evidence="13" id="KW-1185">Reference proteome</keyword>
<dbReference type="Pfam" id="PF00153">
    <property type="entry name" value="Mito_carr"/>
    <property type="match status" value="3"/>
</dbReference>
<feature type="repeat" description="Solcar" evidence="9">
    <location>
        <begin position="62"/>
        <end position="153"/>
    </location>
</feature>
<evidence type="ECO:0000256" key="5">
    <source>
        <dbReference type="ARBA" id="ARBA00022737"/>
    </source>
</evidence>
<dbReference type="PRINTS" id="PR00928">
    <property type="entry name" value="GRAVESDC"/>
</dbReference>
<dbReference type="InterPro" id="IPR002167">
    <property type="entry name" value="GDC-like"/>
</dbReference>
<evidence type="ECO:0000256" key="8">
    <source>
        <dbReference type="ARBA" id="ARBA00023136"/>
    </source>
</evidence>
<dbReference type="EMBL" id="KB932202">
    <property type="protein sequence ID" value="KCV71936.1"/>
    <property type="molecule type" value="Genomic_DNA"/>
</dbReference>
<evidence type="ECO:0000256" key="2">
    <source>
        <dbReference type="ARBA" id="ARBA00006375"/>
    </source>
</evidence>
<dbReference type="eggNOG" id="KOG0752">
    <property type="taxonomic scope" value="Eukaryota"/>
</dbReference>
<feature type="repeat" description="Solcar" evidence="9">
    <location>
        <begin position="281"/>
        <end position="383"/>
    </location>
</feature>
<keyword evidence="6" id="KW-0999">Mitochondrion inner membrane</keyword>
<dbReference type="InterPro" id="IPR018108">
    <property type="entry name" value="MCP_transmembrane"/>
</dbReference>
<comment type="subcellular location">
    <subcellularLocation>
        <location evidence="1">Mitochondrion inner membrane</location>
        <topology evidence="1">Multi-pass membrane protein</topology>
    </subcellularLocation>
</comment>
<comment type="similarity">
    <text evidence="2 10">Belongs to the mitochondrial carrier (TC 2.A.29) family.</text>
</comment>
<keyword evidence="5" id="KW-0677">Repeat</keyword>
<name>A0A058ZDC2_FONAL</name>
<dbReference type="InterPro" id="IPR023395">
    <property type="entry name" value="MCP_dom_sf"/>
</dbReference>
<dbReference type="AlphaFoldDB" id="A0A058ZDC2"/>
<keyword evidence="3 10" id="KW-0813">Transport</keyword>
<keyword evidence="8 9" id="KW-0472">Membrane</keyword>
<accession>A0A058ZDC2</accession>
<evidence type="ECO:0000256" key="6">
    <source>
        <dbReference type="ARBA" id="ARBA00022792"/>
    </source>
</evidence>